<feature type="region of interest" description="Disordered" evidence="2">
    <location>
        <begin position="264"/>
        <end position="283"/>
    </location>
</feature>
<evidence type="ECO:0000256" key="1">
    <source>
        <dbReference type="SAM" id="Coils"/>
    </source>
</evidence>
<gene>
    <name evidence="3" type="ORF">AARE701A_LOCUS14750</name>
</gene>
<feature type="coiled-coil region" evidence="1">
    <location>
        <begin position="395"/>
        <end position="422"/>
    </location>
</feature>
<feature type="compositionally biased region" description="Polar residues" evidence="2">
    <location>
        <begin position="367"/>
        <end position="376"/>
    </location>
</feature>
<dbReference type="PANTHER" id="PTHR33476">
    <property type="entry name" value="EMB|CAB62613.1"/>
    <property type="match status" value="1"/>
</dbReference>
<reference evidence="3" key="1">
    <citation type="submission" date="2021-01" db="EMBL/GenBank/DDBJ databases">
        <authorList>
            <person name="Bezrukov I."/>
        </authorList>
    </citation>
    <scope>NUCLEOTIDE SEQUENCE</scope>
</reference>
<evidence type="ECO:0000313" key="4">
    <source>
        <dbReference type="Proteomes" id="UP000682877"/>
    </source>
</evidence>
<feature type="region of interest" description="Disordered" evidence="2">
    <location>
        <begin position="356"/>
        <end position="378"/>
    </location>
</feature>
<dbReference type="AlphaFoldDB" id="A0A8S2ANC1"/>
<sequence length="593" mass="67383">MDLWLIAATGYITKHLQNVSKGKPSSEDLTNVKLESPRCLASNVVRVKKPKEENFEDCLNGEPLDLYECGNAYGVEVDSSYEENLGYNDEIRSGSFGNRAFLRRNQRLIKPFSLEKSVMSRLHREKMAMEEYMRSPFPSPCGSVSRPLLVTDGTKVISKNTGDSVSQQVPKCGIPQLRKLESSLLYAKRGVGNAKSASRRSDNGLGSNDAVLLLCVGISIGIMSSFVANQTELNKVRAESKQTENMVKELEDKLKTKDSLTVQDDLHNGEKQCDEKTAENSESISKIEAELEAELERLETNMNSSNIETKLLDVIELLRSSTKKVQLVNCFSILQLEPDFEVEFAQGELRDDQVERQRFDETESNQDRSGNATPESGNYIVSPRELSLRLLGVINSRYEKRIKELENALQESQRKVEQLVIESEEKKKPLSRIWETHEVMKYKRDTTNLPVSVAHVEHKHNRAEIQPLVMNLEGEALDAFNESYEELIDINVYSEEDDLQCEMQENERQEELSLTSKSSPWSHKDYIKGSSRTSEDVNFSMLQDLLGLSEEEEEDEMEKHLIKQIVEKTKQGSSAVLNAQKMLFLMEETEQNL</sequence>
<protein>
    <submittedName>
        <fullName evidence="3">Uncharacterized protein</fullName>
    </submittedName>
</protein>
<keyword evidence="1" id="KW-0175">Coiled coil</keyword>
<dbReference type="GO" id="GO:0008356">
    <property type="term" value="P:asymmetric cell division"/>
    <property type="evidence" value="ECO:0007669"/>
    <property type="project" value="InterPro"/>
</dbReference>
<evidence type="ECO:0000256" key="2">
    <source>
        <dbReference type="SAM" id="MobiDB-lite"/>
    </source>
</evidence>
<keyword evidence="4" id="KW-1185">Reference proteome</keyword>
<dbReference type="InterPro" id="IPR040348">
    <property type="entry name" value="POLAR-like"/>
</dbReference>
<dbReference type="PANTHER" id="PTHR33476:SF18">
    <property type="match status" value="1"/>
</dbReference>
<dbReference type="EMBL" id="LR999456">
    <property type="protein sequence ID" value="CAE6090710.1"/>
    <property type="molecule type" value="Genomic_DNA"/>
</dbReference>
<name>A0A8S2ANC1_ARAAE</name>
<organism evidence="3 4">
    <name type="scientific">Arabidopsis arenosa</name>
    <name type="common">Sand rock-cress</name>
    <name type="synonym">Cardaminopsis arenosa</name>
    <dbReference type="NCBI Taxonomy" id="38785"/>
    <lineage>
        <taxon>Eukaryota</taxon>
        <taxon>Viridiplantae</taxon>
        <taxon>Streptophyta</taxon>
        <taxon>Embryophyta</taxon>
        <taxon>Tracheophyta</taxon>
        <taxon>Spermatophyta</taxon>
        <taxon>Magnoliopsida</taxon>
        <taxon>eudicotyledons</taxon>
        <taxon>Gunneridae</taxon>
        <taxon>Pentapetalae</taxon>
        <taxon>rosids</taxon>
        <taxon>malvids</taxon>
        <taxon>Brassicales</taxon>
        <taxon>Brassicaceae</taxon>
        <taxon>Camelineae</taxon>
        <taxon>Arabidopsis</taxon>
    </lineage>
</organism>
<accession>A0A8S2ANC1</accession>
<dbReference type="Proteomes" id="UP000682877">
    <property type="component" value="Chromosome 6"/>
</dbReference>
<proteinExistence type="predicted"/>
<evidence type="ECO:0000313" key="3">
    <source>
        <dbReference type="EMBL" id="CAE6090710.1"/>
    </source>
</evidence>